<reference evidence="1 2" key="1">
    <citation type="journal article" date="2016" name="Nat. Commun.">
        <title>Thousands of microbial genomes shed light on interconnected biogeochemical processes in an aquifer system.</title>
        <authorList>
            <person name="Anantharaman K."/>
            <person name="Brown C.T."/>
            <person name="Hug L.A."/>
            <person name="Sharon I."/>
            <person name="Castelle C.J."/>
            <person name="Probst A.J."/>
            <person name="Thomas B.C."/>
            <person name="Singh A."/>
            <person name="Wilkins M.J."/>
            <person name="Karaoz U."/>
            <person name="Brodie E.L."/>
            <person name="Williams K.H."/>
            <person name="Hubbard S.S."/>
            <person name="Banfield J.F."/>
        </authorList>
    </citation>
    <scope>NUCLEOTIDE SEQUENCE [LARGE SCALE GENOMIC DNA]</scope>
</reference>
<accession>A0A1G2L7B1</accession>
<organism evidence="1 2">
    <name type="scientific">Candidatus Sungbacteria bacterium RIFCSPLOWO2_01_FULL_47_10</name>
    <dbReference type="NCBI Taxonomy" id="1802276"/>
    <lineage>
        <taxon>Bacteria</taxon>
        <taxon>Candidatus Sungiibacteriota</taxon>
    </lineage>
</organism>
<evidence type="ECO:0000313" key="2">
    <source>
        <dbReference type="Proteomes" id="UP000177982"/>
    </source>
</evidence>
<dbReference type="AlphaFoldDB" id="A0A1G2L7B1"/>
<proteinExistence type="predicted"/>
<comment type="caution">
    <text evidence="1">The sequence shown here is derived from an EMBL/GenBank/DDBJ whole genome shotgun (WGS) entry which is preliminary data.</text>
</comment>
<dbReference type="EMBL" id="MHQO01000026">
    <property type="protein sequence ID" value="OHA06629.1"/>
    <property type="molecule type" value="Genomic_DNA"/>
</dbReference>
<sequence>MNDMNHESPDKKPNPLFEEKEMKRFIETRGIGEEDRALIEELAAYPSSFIVEQFHNRFGMLKERSTASLEADMANSKNERRKRAFELFLALERKYGWITCGHLAGALEDRRIPYTKKDMEELF</sequence>
<gene>
    <name evidence="1" type="ORF">A2934_00990</name>
</gene>
<evidence type="ECO:0000313" key="1">
    <source>
        <dbReference type="EMBL" id="OHA06629.1"/>
    </source>
</evidence>
<name>A0A1G2L7B1_9BACT</name>
<dbReference type="Proteomes" id="UP000177982">
    <property type="component" value="Unassembled WGS sequence"/>
</dbReference>
<protein>
    <submittedName>
        <fullName evidence="1">Uncharacterized protein</fullName>
    </submittedName>
</protein>